<evidence type="ECO:0000313" key="7">
    <source>
        <dbReference type="Proteomes" id="UP000031668"/>
    </source>
</evidence>
<evidence type="ECO:0000256" key="3">
    <source>
        <dbReference type="PROSITE-ProRule" id="PRU00176"/>
    </source>
</evidence>
<keyword evidence="7" id="KW-1185">Reference proteome</keyword>
<keyword evidence="6" id="KW-0687">Ribonucleoprotein</keyword>
<dbReference type="Gene3D" id="3.30.70.330">
    <property type="match status" value="2"/>
</dbReference>
<proteinExistence type="predicted"/>
<organism evidence="6 7">
    <name type="scientific">Thelohanellus kitauei</name>
    <name type="common">Myxosporean</name>
    <dbReference type="NCBI Taxonomy" id="669202"/>
    <lineage>
        <taxon>Eukaryota</taxon>
        <taxon>Metazoa</taxon>
        <taxon>Cnidaria</taxon>
        <taxon>Myxozoa</taxon>
        <taxon>Myxosporea</taxon>
        <taxon>Bivalvulida</taxon>
        <taxon>Platysporina</taxon>
        <taxon>Myxobolidae</taxon>
        <taxon>Thelohanellus</taxon>
    </lineage>
</organism>
<comment type="caution">
    <text evidence="6">The sequence shown here is derived from an EMBL/GenBank/DDBJ whole genome shotgun (WGS) entry which is preliminary data.</text>
</comment>
<dbReference type="InterPro" id="IPR035979">
    <property type="entry name" value="RBD_domain_sf"/>
</dbReference>
<feature type="domain" description="RRM" evidence="5">
    <location>
        <begin position="77"/>
        <end position="154"/>
    </location>
</feature>
<dbReference type="GO" id="GO:0000785">
    <property type="term" value="C:chromatin"/>
    <property type="evidence" value="ECO:0007669"/>
    <property type="project" value="TreeGrafter"/>
</dbReference>
<dbReference type="InterPro" id="IPR000504">
    <property type="entry name" value="RRM_dom"/>
</dbReference>
<dbReference type="SUPFAM" id="SSF54928">
    <property type="entry name" value="RNA-binding domain, RBD"/>
    <property type="match status" value="2"/>
</dbReference>
<dbReference type="Pfam" id="PF00076">
    <property type="entry name" value="RRM_1"/>
    <property type="match status" value="2"/>
</dbReference>
<dbReference type="EMBL" id="JWZT01005330">
    <property type="protein sequence ID" value="KII61540.1"/>
    <property type="molecule type" value="Genomic_DNA"/>
</dbReference>
<dbReference type="OrthoDB" id="1875751at2759"/>
<name>A0A0C2M3D2_THEKT</name>
<evidence type="ECO:0000256" key="4">
    <source>
        <dbReference type="SAM" id="MobiDB-lite"/>
    </source>
</evidence>
<keyword evidence="3" id="KW-0694">RNA-binding</keyword>
<dbReference type="OMA" id="LRINHPM"/>
<reference evidence="6 7" key="1">
    <citation type="journal article" date="2014" name="Genome Biol. Evol.">
        <title>The genome of the myxosporean Thelohanellus kitauei shows adaptations to nutrient acquisition within its fish host.</title>
        <authorList>
            <person name="Yang Y."/>
            <person name="Xiong J."/>
            <person name="Zhou Z."/>
            <person name="Huo F."/>
            <person name="Miao W."/>
            <person name="Ran C."/>
            <person name="Liu Y."/>
            <person name="Zhang J."/>
            <person name="Feng J."/>
            <person name="Wang M."/>
            <person name="Wang M."/>
            <person name="Wang L."/>
            <person name="Yao B."/>
        </authorList>
    </citation>
    <scope>NUCLEOTIDE SEQUENCE [LARGE SCALE GENOMIC DNA]</scope>
    <source>
        <strain evidence="6">Wuqing</strain>
    </source>
</reference>
<dbReference type="SMART" id="SM00360">
    <property type="entry name" value="RRM"/>
    <property type="match status" value="2"/>
</dbReference>
<accession>A0A0C2M3D2</accession>
<dbReference type="PROSITE" id="PS50102">
    <property type="entry name" value="RRM"/>
    <property type="match status" value="2"/>
</dbReference>
<dbReference type="PANTHER" id="PTHR48033">
    <property type="entry name" value="RNA-BINDING (RRM/RBD/RNP MOTIFS) FAMILY PROTEIN"/>
    <property type="match status" value="1"/>
</dbReference>
<dbReference type="GO" id="GO:0010468">
    <property type="term" value="P:regulation of gene expression"/>
    <property type="evidence" value="ECO:0007669"/>
    <property type="project" value="TreeGrafter"/>
</dbReference>
<comment type="subcellular location">
    <subcellularLocation>
        <location evidence="1">Nucleus</location>
    </subcellularLocation>
</comment>
<evidence type="ECO:0000256" key="1">
    <source>
        <dbReference type="ARBA" id="ARBA00004123"/>
    </source>
</evidence>
<feature type="domain" description="RRM" evidence="5">
    <location>
        <begin position="1"/>
        <end position="62"/>
    </location>
</feature>
<dbReference type="InterPro" id="IPR012677">
    <property type="entry name" value="Nucleotide-bd_a/b_plait_sf"/>
</dbReference>
<sequence length="331" mass="36556">MSRYGEVVDCSVKADVSTGRSRGFGFVMFKTQDEADMVLKTRPHMLDGKIVDRFIIIFKIDPKKAVGISKSGMPITKKIFVGGVRSETTDDALKEYFSQFGAVHSLDFPIDHTTSKRRGFCFLEFDEPDAAERAMAVSFHSIGSQTVEVKPAYTKEQQQALMARGLWPPSSGSKQGFSLDIGASDPSMQAAFKGLMGPGAKGDLGGQMNQMAAAALFYQTYFQYALALSAASNGRLRINHPMRIQTDLLTIGLGDHQLEDHLQEEKVVAKKVVEKEPEERDQDPPPNEEGEEPVEAQVRAPAEGIETQLKAEDDVIDIFPNSYQFCIDLYS</sequence>
<evidence type="ECO:0000313" key="6">
    <source>
        <dbReference type="EMBL" id="KII61540.1"/>
    </source>
</evidence>
<evidence type="ECO:0000259" key="5">
    <source>
        <dbReference type="PROSITE" id="PS50102"/>
    </source>
</evidence>
<protein>
    <submittedName>
        <fullName evidence="6">Heterogeneous nuclear ribonucleoprotein D-like-B</fullName>
    </submittedName>
</protein>
<keyword evidence="2" id="KW-0539">Nucleus</keyword>
<dbReference type="AlphaFoldDB" id="A0A0C2M3D2"/>
<dbReference type="GO" id="GO:0003723">
    <property type="term" value="F:RNA binding"/>
    <property type="evidence" value="ECO:0007669"/>
    <property type="project" value="UniProtKB-UniRule"/>
</dbReference>
<dbReference type="GO" id="GO:1990904">
    <property type="term" value="C:ribonucleoprotein complex"/>
    <property type="evidence" value="ECO:0007669"/>
    <property type="project" value="UniProtKB-KW"/>
</dbReference>
<dbReference type="PANTHER" id="PTHR48033:SF10">
    <property type="entry name" value="RNA-BINDING PROTEIN SQUID"/>
    <property type="match status" value="1"/>
</dbReference>
<gene>
    <name evidence="6" type="ORF">RF11_07117</name>
</gene>
<dbReference type="GO" id="GO:0005654">
    <property type="term" value="C:nucleoplasm"/>
    <property type="evidence" value="ECO:0007669"/>
    <property type="project" value="TreeGrafter"/>
</dbReference>
<evidence type="ECO:0000256" key="2">
    <source>
        <dbReference type="ARBA" id="ARBA00023242"/>
    </source>
</evidence>
<feature type="region of interest" description="Disordered" evidence="4">
    <location>
        <begin position="273"/>
        <end position="305"/>
    </location>
</feature>
<dbReference type="Proteomes" id="UP000031668">
    <property type="component" value="Unassembled WGS sequence"/>
</dbReference>